<feature type="chain" id="PRO_5038831026" description="Tat pathway signal sequence domain protein" evidence="2">
    <location>
        <begin position="25"/>
        <end position="494"/>
    </location>
</feature>
<evidence type="ECO:0000313" key="3">
    <source>
        <dbReference type="EMBL" id="RZU49833.1"/>
    </source>
</evidence>
<dbReference type="InterPro" id="IPR012341">
    <property type="entry name" value="6hp_glycosidase-like_sf"/>
</dbReference>
<dbReference type="RefSeq" id="WP_130508845.1">
    <property type="nucleotide sequence ID" value="NZ_SHKY01000001.1"/>
</dbReference>
<accession>A0A4Q7ZHX8</accession>
<feature type="region of interest" description="Disordered" evidence="1">
    <location>
        <begin position="423"/>
        <end position="449"/>
    </location>
</feature>
<name>A0A4Q7ZHX8_9ACTN</name>
<dbReference type="Proteomes" id="UP000292564">
    <property type="component" value="Unassembled WGS sequence"/>
</dbReference>
<keyword evidence="4" id="KW-1185">Reference proteome</keyword>
<comment type="caution">
    <text evidence="3">The sequence shown here is derived from an EMBL/GenBank/DDBJ whole genome shotgun (WGS) entry which is preliminary data.</text>
</comment>
<gene>
    <name evidence="3" type="ORF">EV385_1590</name>
</gene>
<dbReference type="PROSITE" id="PS51318">
    <property type="entry name" value="TAT"/>
    <property type="match status" value="1"/>
</dbReference>
<feature type="signal peptide" evidence="2">
    <location>
        <begin position="1"/>
        <end position="24"/>
    </location>
</feature>
<proteinExistence type="predicted"/>
<evidence type="ECO:0000256" key="2">
    <source>
        <dbReference type="SAM" id="SignalP"/>
    </source>
</evidence>
<sequence>MPAVRPTPAAPLSRRRLLALPAAAAAATMTAPLFSPDAAVAGTYASRNLVDRSLAGPVTRAYRYLDVVQDAYVKGGEPRLLQSYNNESGLMTSAFVYDNALAVLAYLANPTVANVRRARLVGDALLWVQANDETFSDGRVRQAYAAGPMLFYGGGPYFPGLKRADGKASVLYPFGFGGSSTGDQAWTALALAQLYVDTRITKYLDGAVALGRWIAERSSPYRYGGYHGGLQSDGVTAQRWTATEHNIDAYALFALLAKLTRDRRWGARAAVAADFVRAMWNPAQGHFWTGTLGGNPGEDPNQINTGNIAEDTQTWALLGLGERCHDEAVDWAVEHLWNTDGGVGSQLPPGVKISGLAFSTEAKKATGTVPNSDLPNNPRAVWLEGNGHAALALLKRGRPGDAVLARRLLHETVVAQEQLGGGQTVGLTADPESGRLSNPGEGGTWTGTALPEQSGIVAASSAFDTGFLFGYFQRQHVGATSWFVMAAQGFNPFR</sequence>
<reference evidence="3 4" key="1">
    <citation type="submission" date="2019-02" db="EMBL/GenBank/DDBJ databases">
        <title>Sequencing the genomes of 1000 actinobacteria strains.</title>
        <authorList>
            <person name="Klenk H.-P."/>
        </authorList>
    </citation>
    <scope>NUCLEOTIDE SEQUENCE [LARGE SCALE GENOMIC DNA]</scope>
    <source>
        <strain evidence="3 4">DSM 45162</strain>
    </source>
</reference>
<dbReference type="SUPFAM" id="SSF48208">
    <property type="entry name" value="Six-hairpin glycosidases"/>
    <property type="match status" value="1"/>
</dbReference>
<dbReference type="Gene3D" id="1.50.10.10">
    <property type="match status" value="1"/>
</dbReference>
<evidence type="ECO:0000313" key="4">
    <source>
        <dbReference type="Proteomes" id="UP000292564"/>
    </source>
</evidence>
<dbReference type="GO" id="GO:0005975">
    <property type="term" value="P:carbohydrate metabolic process"/>
    <property type="evidence" value="ECO:0007669"/>
    <property type="project" value="InterPro"/>
</dbReference>
<dbReference type="OrthoDB" id="1171174at2"/>
<keyword evidence="2" id="KW-0732">Signal</keyword>
<protein>
    <recommendedName>
        <fullName evidence="5">Tat pathway signal sequence domain protein</fullName>
    </recommendedName>
</protein>
<dbReference type="EMBL" id="SHKY01000001">
    <property type="protein sequence ID" value="RZU49833.1"/>
    <property type="molecule type" value="Genomic_DNA"/>
</dbReference>
<evidence type="ECO:0008006" key="5">
    <source>
        <dbReference type="Google" id="ProtNLM"/>
    </source>
</evidence>
<organism evidence="3 4">
    <name type="scientific">Krasilnikovia cinnamomea</name>
    <dbReference type="NCBI Taxonomy" id="349313"/>
    <lineage>
        <taxon>Bacteria</taxon>
        <taxon>Bacillati</taxon>
        <taxon>Actinomycetota</taxon>
        <taxon>Actinomycetes</taxon>
        <taxon>Micromonosporales</taxon>
        <taxon>Micromonosporaceae</taxon>
        <taxon>Krasilnikovia</taxon>
    </lineage>
</organism>
<evidence type="ECO:0000256" key="1">
    <source>
        <dbReference type="SAM" id="MobiDB-lite"/>
    </source>
</evidence>
<dbReference type="InterPro" id="IPR006311">
    <property type="entry name" value="TAT_signal"/>
</dbReference>
<dbReference type="InterPro" id="IPR008928">
    <property type="entry name" value="6-hairpin_glycosidase_sf"/>
</dbReference>
<dbReference type="AlphaFoldDB" id="A0A4Q7ZHX8"/>